<evidence type="ECO:0000313" key="2">
    <source>
        <dbReference type="Proteomes" id="UP001157502"/>
    </source>
</evidence>
<keyword evidence="2" id="KW-1185">Reference proteome</keyword>
<name>A0ACC2G1B5_DALPE</name>
<organism evidence="1 2">
    <name type="scientific">Dallia pectoralis</name>
    <name type="common">Alaska blackfish</name>
    <dbReference type="NCBI Taxonomy" id="75939"/>
    <lineage>
        <taxon>Eukaryota</taxon>
        <taxon>Metazoa</taxon>
        <taxon>Chordata</taxon>
        <taxon>Craniata</taxon>
        <taxon>Vertebrata</taxon>
        <taxon>Euteleostomi</taxon>
        <taxon>Actinopterygii</taxon>
        <taxon>Neopterygii</taxon>
        <taxon>Teleostei</taxon>
        <taxon>Protacanthopterygii</taxon>
        <taxon>Esociformes</taxon>
        <taxon>Umbridae</taxon>
        <taxon>Dallia</taxon>
    </lineage>
</organism>
<evidence type="ECO:0000313" key="1">
    <source>
        <dbReference type="EMBL" id="KAJ7997322.1"/>
    </source>
</evidence>
<protein>
    <submittedName>
        <fullName evidence="1">Uncharacterized protein</fullName>
    </submittedName>
</protein>
<reference evidence="1" key="1">
    <citation type="submission" date="2021-05" db="EMBL/GenBank/DDBJ databases">
        <authorList>
            <person name="Pan Q."/>
            <person name="Jouanno E."/>
            <person name="Zahm M."/>
            <person name="Klopp C."/>
            <person name="Cabau C."/>
            <person name="Louis A."/>
            <person name="Berthelot C."/>
            <person name="Parey E."/>
            <person name="Roest Crollius H."/>
            <person name="Montfort J."/>
            <person name="Robinson-Rechavi M."/>
            <person name="Bouchez O."/>
            <person name="Lampietro C."/>
            <person name="Lopez Roques C."/>
            <person name="Donnadieu C."/>
            <person name="Postlethwait J."/>
            <person name="Bobe J."/>
            <person name="Dillon D."/>
            <person name="Chandos A."/>
            <person name="von Hippel F."/>
            <person name="Guiguen Y."/>
        </authorList>
    </citation>
    <scope>NUCLEOTIDE SEQUENCE</scope>
    <source>
        <strain evidence="1">YG-Jan2019</strain>
    </source>
</reference>
<comment type="caution">
    <text evidence="1">The sequence shown here is derived from an EMBL/GenBank/DDBJ whole genome shotgun (WGS) entry which is preliminary data.</text>
</comment>
<gene>
    <name evidence="1" type="ORF">DPEC_G00227770</name>
</gene>
<dbReference type="EMBL" id="CM055746">
    <property type="protein sequence ID" value="KAJ7997322.1"/>
    <property type="molecule type" value="Genomic_DNA"/>
</dbReference>
<accession>A0ACC2G1B5</accession>
<proteinExistence type="predicted"/>
<dbReference type="Proteomes" id="UP001157502">
    <property type="component" value="Chromosome 19"/>
</dbReference>
<sequence>MCESYGCFVDHVLTLFSSDFPLEIVSDWLITTPAGCRWPSLTEAGESQEISYYAAGVGRQKPGCRGRGVVVSTGSVSKPNQQLGERVRANYGGDKLDDISPPAVPLLCRVPRVAGHANET</sequence>